<evidence type="ECO:0008006" key="2">
    <source>
        <dbReference type="Google" id="ProtNLM"/>
    </source>
</evidence>
<sequence>MKKLMLVLSNISFSSASVSFAISKAEKEDYELIIIFVLDEEIPESVSSLLMYIGFLGP</sequence>
<proteinExistence type="predicted"/>
<dbReference type="EMBL" id="BARW01015709">
    <property type="protein sequence ID" value="GAI97980.1"/>
    <property type="molecule type" value="Genomic_DNA"/>
</dbReference>
<comment type="caution">
    <text evidence="1">The sequence shown here is derived from an EMBL/GenBank/DDBJ whole genome shotgun (WGS) entry which is preliminary data.</text>
</comment>
<organism evidence="1">
    <name type="scientific">marine sediment metagenome</name>
    <dbReference type="NCBI Taxonomy" id="412755"/>
    <lineage>
        <taxon>unclassified sequences</taxon>
        <taxon>metagenomes</taxon>
        <taxon>ecological metagenomes</taxon>
    </lineage>
</organism>
<evidence type="ECO:0000313" key="1">
    <source>
        <dbReference type="EMBL" id="GAI97980.1"/>
    </source>
</evidence>
<dbReference type="AlphaFoldDB" id="X1UDP3"/>
<protein>
    <recommendedName>
        <fullName evidence="2">UspA domain-containing protein</fullName>
    </recommendedName>
</protein>
<reference evidence="1" key="1">
    <citation type="journal article" date="2014" name="Front. Microbiol.">
        <title>High frequency of phylogenetically diverse reductive dehalogenase-homologous genes in deep subseafloor sedimentary metagenomes.</title>
        <authorList>
            <person name="Kawai M."/>
            <person name="Futagami T."/>
            <person name="Toyoda A."/>
            <person name="Takaki Y."/>
            <person name="Nishi S."/>
            <person name="Hori S."/>
            <person name="Arai W."/>
            <person name="Tsubouchi T."/>
            <person name="Morono Y."/>
            <person name="Uchiyama I."/>
            <person name="Ito T."/>
            <person name="Fujiyama A."/>
            <person name="Inagaki F."/>
            <person name="Takami H."/>
        </authorList>
    </citation>
    <scope>NUCLEOTIDE SEQUENCE</scope>
    <source>
        <strain evidence="1">Expedition CK06-06</strain>
    </source>
</reference>
<feature type="non-terminal residue" evidence="1">
    <location>
        <position position="58"/>
    </location>
</feature>
<gene>
    <name evidence="1" type="ORF">S12H4_27509</name>
</gene>
<name>X1UDP3_9ZZZZ</name>
<accession>X1UDP3</accession>